<dbReference type="SUPFAM" id="SSF100950">
    <property type="entry name" value="NagB/RpiA/CoA transferase-like"/>
    <property type="match status" value="1"/>
</dbReference>
<dbReference type="InterPro" id="IPR014036">
    <property type="entry name" value="DeoR-like_C"/>
</dbReference>
<dbReference type="InterPro" id="IPR037171">
    <property type="entry name" value="NagB/RpiA_transferase-like"/>
</dbReference>
<dbReference type="Gene3D" id="3.40.50.1360">
    <property type="match status" value="1"/>
</dbReference>
<evidence type="ECO:0000313" key="5">
    <source>
        <dbReference type="EMBL" id="KAF0822205.1"/>
    </source>
</evidence>
<dbReference type="RefSeq" id="WP_159346371.1">
    <property type="nucleotide sequence ID" value="NZ_JBALOT010000032.1"/>
</dbReference>
<evidence type="ECO:0000256" key="2">
    <source>
        <dbReference type="ARBA" id="ARBA00023125"/>
    </source>
</evidence>
<dbReference type="SUPFAM" id="SSF46785">
    <property type="entry name" value="Winged helix' DNA-binding domain"/>
    <property type="match status" value="1"/>
</dbReference>
<dbReference type="Gene3D" id="1.10.10.10">
    <property type="entry name" value="Winged helix-like DNA-binding domain superfamily/Winged helix DNA-binding domain"/>
    <property type="match status" value="1"/>
</dbReference>
<protein>
    <submittedName>
        <fullName evidence="5">Transcriptional regulator of rhamnose utilization, DeoR family</fullName>
    </submittedName>
</protein>
<proteinExistence type="predicted"/>
<keyword evidence="3" id="KW-0804">Transcription</keyword>
<keyword evidence="2" id="KW-0238">DNA-binding</keyword>
<sequence length="252" mass="28244">MLVAERQQKIVELVNIKSSVRVSELSEYFSVTEETIRRDLEKLERENKLKRSHGGAVSIQEEDPDVAEREITNVTEKKAIANEAAKLVENGDRIILDASSTAWYMAKALPNIPLTVITNSIKVSMELSKKDKIEVISTGGKLDPKSMSHIGPLAARSLDMYHVNKVFISCKGIHLDNGLSDSNEEQAILKKRMGERSDKVFVMADSSKFGVKGFSQIMPINKAHYIITDSKVDFEIKKRLEELRLTISIAKV</sequence>
<evidence type="ECO:0000313" key="6">
    <source>
        <dbReference type="Proteomes" id="UP000465778"/>
    </source>
</evidence>
<dbReference type="PRINTS" id="PR00037">
    <property type="entry name" value="HTHLACR"/>
</dbReference>
<dbReference type="AlphaFoldDB" id="A0A800N974"/>
<name>A0A800N974_CYTFI</name>
<dbReference type="PROSITE" id="PS51000">
    <property type="entry name" value="HTH_DEOR_2"/>
    <property type="match status" value="1"/>
</dbReference>
<dbReference type="Pfam" id="PF00455">
    <property type="entry name" value="DeoRC"/>
    <property type="match status" value="1"/>
</dbReference>
<dbReference type="InterPro" id="IPR018356">
    <property type="entry name" value="Tscrpt_reg_HTH_DeoR_CS"/>
</dbReference>
<reference evidence="5 6" key="1">
    <citation type="journal article" date="2020" name="G3 (Bethesda)">
        <title>Whole Genome Sequencing and Comparative Genomics of Two Nematicidal Bacillus Strains Reveals a Wide Range of Possible Virulence Factors.</title>
        <authorList>
            <person name="Susic N."/>
            <person name="Janezic S."/>
            <person name="Rupnik M."/>
            <person name="Geric Stare B."/>
        </authorList>
    </citation>
    <scope>NUCLEOTIDE SEQUENCE [LARGE SCALE GENOMIC DNA]</scope>
    <source>
        <strain evidence="5 6">I-1582</strain>
    </source>
</reference>
<dbReference type="OrthoDB" id="9797223at2"/>
<comment type="caution">
    <text evidence="5">The sequence shown here is derived from an EMBL/GenBank/DDBJ whole genome shotgun (WGS) entry which is preliminary data.</text>
</comment>
<dbReference type="EMBL" id="VDEM01000065">
    <property type="protein sequence ID" value="KAF0822205.1"/>
    <property type="molecule type" value="Genomic_DNA"/>
</dbReference>
<dbReference type="GO" id="GO:0003700">
    <property type="term" value="F:DNA-binding transcription factor activity"/>
    <property type="evidence" value="ECO:0007669"/>
    <property type="project" value="InterPro"/>
</dbReference>
<dbReference type="SMART" id="SM01134">
    <property type="entry name" value="DeoRC"/>
    <property type="match status" value="1"/>
</dbReference>
<dbReference type="InterPro" id="IPR036388">
    <property type="entry name" value="WH-like_DNA-bd_sf"/>
</dbReference>
<dbReference type="InterPro" id="IPR001034">
    <property type="entry name" value="DeoR_HTH"/>
</dbReference>
<dbReference type="PROSITE" id="PS00894">
    <property type="entry name" value="HTH_DEOR_1"/>
    <property type="match status" value="1"/>
</dbReference>
<accession>A0A800N974</accession>
<dbReference type="PANTHER" id="PTHR30363:SF44">
    <property type="entry name" value="AGA OPERON TRANSCRIPTIONAL REPRESSOR-RELATED"/>
    <property type="match status" value="1"/>
</dbReference>
<evidence type="ECO:0000256" key="1">
    <source>
        <dbReference type="ARBA" id="ARBA00023015"/>
    </source>
</evidence>
<keyword evidence="1" id="KW-0805">Transcription regulation</keyword>
<dbReference type="InterPro" id="IPR036390">
    <property type="entry name" value="WH_DNA-bd_sf"/>
</dbReference>
<dbReference type="GO" id="GO:0003677">
    <property type="term" value="F:DNA binding"/>
    <property type="evidence" value="ECO:0007669"/>
    <property type="project" value="UniProtKB-KW"/>
</dbReference>
<evidence type="ECO:0000259" key="4">
    <source>
        <dbReference type="PROSITE" id="PS51000"/>
    </source>
</evidence>
<dbReference type="Proteomes" id="UP000465778">
    <property type="component" value="Unassembled WGS sequence"/>
</dbReference>
<dbReference type="PANTHER" id="PTHR30363">
    <property type="entry name" value="HTH-TYPE TRANSCRIPTIONAL REGULATOR SRLR-RELATED"/>
    <property type="match status" value="1"/>
</dbReference>
<feature type="domain" description="HTH deoR-type" evidence="4">
    <location>
        <begin position="3"/>
        <end position="58"/>
    </location>
</feature>
<evidence type="ECO:0000256" key="3">
    <source>
        <dbReference type="ARBA" id="ARBA00023163"/>
    </source>
</evidence>
<gene>
    <name evidence="5" type="ORF">KIS1582_4031</name>
</gene>
<dbReference type="InterPro" id="IPR050313">
    <property type="entry name" value="Carb_Metab_HTH_regulators"/>
</dbReference>
<organism evidence="5 6">
    <name type="scientific">Cytobacillus firmus</name>
    <name type="common">Bacillus firmus</name>
    <dbReference type="NCBI Taxonomy" id="1399"/>
    <lineage>
        <taxon>Bacteria</taxon>
        <taxon>Bacillati</taxon>
        <taxon>Bacillota</taxon>
        <taxon>Bacilli</taxon>
        <taxon>Bacillales</taxon>
        <taxon>Bacillaceae</taxon>
        <taxon>Cytobacillus</taxon>
    </lineage>
</organism>
<dbReference type="SMART" id="SM00420">
    <property type="entry name" value="HTH_DEOR"/>
    <property type="match status" value="1"/>
</dbReference>
<dbReference type="Pfam" id="PF08220">
    <property type="entry name" value="HTH_DeoR"/>
    <property type="match status" value="1"/>
</dbReference>